<sequence>MLVEIEMMRELSWSPFPIARIDTPIGRTAVPWRGAPDAPLGRHRVEWTIDTDITWGLTAKPADETGPAILAGGHCVILRGHLRLDPDGVGVLDLSGSSILLEFDELPPPDVDGTWIQIHVPHKDVHLYPYEL</sequence>
<organism evidence="1 2">
    <name type="scientific">Dactylosporangium cerinum</name>
    <dbReference type="NCBI Taxonomy" id="1434730"/>
    <lineage>
        <taxon>Bacteria</taxon>
        <taxon>Bacillati</taxon>
        <taxon>Actinomycetota</taxon>
        <taxon>Actinomycetes</taxon>
        <taxon>Micromonosporales</taxon>
        <taxon>Micromonosporaceae</taxon>
        <taxon>Dactylosporangium</taxon>
    </lineage>
</organism>
<reference evidence="2" key="1">
    <citation type="journal article" date="2019" name="Int. J. Syst. Evol. Microbiol.">
        <title>The Global Catalogue of Microorganisms (GCM) 10K type strain sequencing project: providing services to taxonomists for standard genome sequencing and annotation.</title>
        <authorList>
            <consortium name="The Broad Institute Genomics Platform"/>
            <consortium name="The Broad Institute Genome Sequencing Center for Infectious Disease"/>
            <person name="Wu L."/>
            <person name="Ma J."/>
        </authorList>
    </citation>
    <scope>NUCLEOTIDE SEQUENCE [LARGE SCALE GENOMIC DNA]</scope>
    <source>
        <strain evidence="2">CGMCC 4.7152</strain>
    </source>
</reference>
<proteinExistence type="predicted"/>
<gene>
    <name evidence="1" type="ORF">ACFPIJ_34705</name>
</gene>
<dbReference type="EMBL" id="JBHSIU010000046">
    <property type="protein sequence ID" value="MFC5002969.1"/>
    <property type="molecule type" value="Genomic_DNA"/>
</dbReference>
<evidence type="ECO:0000313" key="1">
    <source>
        <dbReference type="EMBL" id="MFC5002969.1"/>
    </source>
</evidence>
<dbReference type="RefSeq" id="WP_380121566.1">
    <property type="nucleotide sequence ID" value="NZ_JBHSIU010000046.1"/>
</dbReference>
<evidence type="ECO:0000313" key="2">
    <source>
        <dbReference type="Proteomes" id="UP001595912"/>
    </source>
</evidence>
<dbReference type="Proteomes" id="UP001595912">
    <property type="component" value="Unassembled WGS sequence"/>
</dbReference>
<accession>A0ABV9W4L1</accession>
<name>A0ABV9W4L1_9ACTN</name>
<keyword evidence="2" id="KW-1185">Reference proteome</keyword>
<protein>
    <submittedName>
        <fullName evidence="1">Uncharacterized protein</fullName>
    </submittedName>
</protein>
<comment type="caution">
    <text evidence="1">The sequence shown here is derived from an EMBL/GenBank/DDBJ whole genome shotgun (WGS) entry which is preliminary data.</text>
</comment>